<evidence type="ECO:0000256" key="2">
    <source>
        <dbReference type="SAM" id="SignalP"/>
    </source>
</evidence>
<gene>
    <name evidence="3" type="ORF">NOG11_14465</name>
</gene>
<keyword evidence="4" id="KW-1185">Reference proteome</keyword>
<feature type="transmembrane region" description="Helical" evidence="1">
    <location>
        <begin position="211"/>
        <end position="231"/>
    </location>
</feature>
<evidence type="ECO:0000256" key="1">
    <source>
        <dbReference type="SAM" id="Phobius"/>
    </source>
</evidence>
<keyword evidence="1" id="KW-0812">Transmembrane</keyword>
<feature type="chain" id="PRO_5040820277" description="VPLPA-CTERM sorting domain-containing protein" evidence="2">
    <location>
        <begin position="22"/>
        <end position="238"/>
    </location>
</feature>
<keyword evidence="1" id="KW-1133">Transmembrane helix</keyword>
<dbReference type="AlphaFoldDB" id="A0A9X2LBS5"/>
<reference evidence="3" key="1">
    <citation type="submission" date="2022-07" db="EMBL/GenBank/DDBJ databases">
        <title>Parvularcula maris sp. nov., an algicidal bacterium isolated from seawater.</title>
        <authorList>
            <person name="Li F."/>
        </authorList>
    </citation>
    <scope>NUCLEOTIDE SEQUENCE</scope>
    <source>
        <strain evidence="3">BGMRC 0090</strain>
    </source>
</reference>
<keyword evidence="1" id="KW-0472">Membrane</keyword>
<dbReference type="Proteomes" id="UP001142610">
    <property type="component" value="Unassembled WGS sequence"/>
</dbReference>
<organism evidence="3 4">
    <name type="scientific">Parvularcula maris</name>
    <dbReference type="NCBI Taxonomy" id="2965077"/>
    <lineage>
        <taxon>Bacteria</taxon>
        <taxon>Pseudomonadati</taxon>
        <taxon>Pseudomonadota</taxon>
        <taxon>Alphaproteobacteria</taxon>
        <taxon>Parvularculales</taxon>
        <taxon>Parvularculaceae</taxon>
        <taxon>Parvularcula</taxon>
    </lineage>
</organism>
<evidence type="ECO:0000313" key="4">
    <source>
        <dbReference type="Proteomes" id="UP001142610"/>
    </source>
</evidence>
<sequence>MRRLGLTTALVAAAGMGFASAATVTIDDFATPQTVTIGADMTMSEGVTGDAASLLGGVREVTLSNQDGLDLDLESIFNAQGAFGRFESGASANGTGIFTTFLLEYDGTNDGSFDTDGLGGIDLVDGTNTGFRVGANFVDGVSEITVTVWDGDSSASASFELTASGIFTLAFSEFAGIDFTQVDALSVTALNQTAAADFNLDFIETAPLSDIVVPVPGAALLFAGALGAYAAKRRKKGV</sequence>
<keyword evidence="2" id="KW-0732">Signal</keyword>
<name>A0A9X2LBS5_9PROT</name>
<accession>A0A9X2LBS5</accession>
<proteinExistence type="predicted"/>
<dbReference type="RefSeq" id="WP_256620519.1">
    <property type="nucleotide sequence ID" value="NZ_JANIBC010000022.1"/>
</dbReference>
<evidence type="ECO:0000313" key="3">
    <source>
        <dbReference type="EMBL" id="MCQ8186583.1"/>
    </source>
</evidence>
<comment type="caution">
    <text evidence="3">The sequence shown here is derived from an EMBL/GenBank/DDBJ whole genome shotgun (WGS) entry which is preliminary data.</text>
</comment>
<evidence type="ECO:0008006" key="5">
    <source>
        <dbReference type="Google" id="ProtNLM"/>
    </source>
</evidence>
<dbReference type="EMBL" id="JANIBC010000022">
    <property type="protein sequence ID" value="MCQ8186583.1"/>
    <property type="molecule type" value="Genomic_DNA"/>
</dbReference>
<feature type="signal peptide" evidence="2">
    <location>
        <begin position="1"/>
        <end position="21"/>
    </location>
</feature>
<protein>
    <recommendedName>
        <fullName evidence="5">VPLPA-CTERM sorting domain-containing protein</fullName>
    </recommendedName>
</protein>